<dbReference type="CDD" id="cd03354">
    <property type="entry name" value="LbH_SAT"/>
    <property type="match status" value="1"/>
</dbReference>
<dbReference type="EMBL" id="CP029480">
    <property type="protein sequence ID" value="AWW00667.1"/>
    <property type="molecule type" value="Genomic_DNA"/>
</dbReference>
<evidence type="ECO:0000256" key="1">
    <source>
        <dbReference type="ARBA" id="ARBA00022605"/>
    </source>
</evidence>
<dbReference type="KEGG" id="als:DJ013_21755"/>
<protein>
    <submittedName>
        <fullName evidence="4">Serine acetyltransferase</fullName>
    </submittedName>
</protein>
<proteinExistence type="predicted"/>
<keyword evidence="1" id="KW-0028">Amino-acid biosynthesis</keyword>
<dbReference type="Gene3D" id="2.160.10.10">
    <property type="entry name" value="Hexapeptide repeat proteins"/>
    <property type="match status" value="1"/>
</dbReference>
<dbReference type="InterPro" id="IPR042122">
    <property type="entry name" value="Ser_AcTrfase_N_sf"/>
</dbReference>
<evidence type="ECO:0000313" key="4">
    <source>
        <dbReference type="EMBL" id="AWW00667.1"/>
    </source>
</evidence>
<keyword evidence="5" id="KW-1185">Reference proteome</keyword>
<keyword evidence="2 4" id="KW-0808">Transferase</keyword>
<gene>
    <name evidence="4" type="ORF">DJ013_21755</name>
</gene>
<dbReference type="InterPro" id="IPR045304">
    <property type="entry name" value="LbH_SAT"/>
</dbReference>
<evidence type="ECO:0000256" key="3">
    <source>
        <dbReference type="ARBA" id="ARBA00023315"/>
    </source>
</evidence>
<dbReference type="GO" id="GO:0016746">
    <property type="term" value="F:acyltransferase activity"/>
    <property type="evidence" value="ECO:0007669"/>
    <property type="project" value="UniProtKB-KW"/>
</dbReference>
<dbReference type="InterPro" id="IPR053376">
    <property type="entry name" value="Serine_acetyltransferase"/>
</dbReference>
<dbReference type="PANTHER" id="PTHR42811">
    <property type="entry name" value="SERINE ACETYLTRANSFERASE"/>
    <property type="match status" value="1"/>
</dbReference>
<dbReference type="InterPro" id="IPR011004">
    <property type="entry name" value="Trimer_LpxA-like_sf"/>
</dbReference>
<evidence type="ECO:0000256" key="2">
    <source>
        <dbReference type="ARBA" id="ARBA00022679"/>
    </source>
</evidence>
<dbReference type="OrthoDB" id="9801456at2"/>
<dbReference type="NCBIfam" id="NF041874">
    <property type="entry name" value="EPS_EpsC"/>
    <property type="match status" value="1"/>
</dbReference>
<dbReference type="AlphaFoldDB" id="A0A2Z4GHD3"/>
<dbReference type="GO" id="GO:0008652">
    <property type="term" value="P:amino acid biosynthetic process"/>
    <property type="evidence" value="ECO:0007669"/>
    <property type="project" value="UniProtKB-KW"/>
</dbReference>
<evidence type="ECO:0000313" key="5">
    <source>
        <dbReference type="Proteomes" id="UP000249873"/>
    </source>
</evidence>
<accession>A0A2Z4GHD3</accession>
<dbReference type="Proteomes" id="UP000249873">
    <property type="component" value="Chromosome"/>
</dbReference>
<organism evidence="4 5">
    <name type="scientific">Arcticibacterium luteifluviistationis</name>
    <dbReference type="NCBI Taxonomy" id="1784714"/>
    <lineage>
        <taxon>Bacteria</taxon>
        <taxon>Pseudomonadati</taxon>
        <taxon>Bacteroidota</taxon>
        <taxon>Cytophagia</taxon>
        <taxon>Cytophagales</taxon>
        <taxon>Leadbetterellaceae</taxon>
        <taxon>Arcticibacterium</taxon>
    </lineage>
</organism>
<dbReference type="SUPFAM" id="SSF51161">
    <property type="entry name" value="Trimeric LpxA-like enzymes"/>
    <property type="match status" value="1"/>
</dbReference>
<keyword evidence="3" id="KW-0012">Acyltransferase</keyword>
<sequence>MEKQFLQHIYEKHQKTEAVPQTKKIGEWATEVFHLLFPEQAKDFFPSVDEIEGEIWNLGNELKIMLNATDKCKDCDNDERATLFKESLPELFRLLSADVKAIMAGDPAATSEFEIIRAYPGFHAISFYRLAHLLLKMDIPLIPRILTEFSHSKTGIDIHPGAQIGENFFIDHGSGIVIGGTSIIGENVKIYQGVTLGALSVDKALANVKRHPTVEDGTVIYANATILGGQTVIGANSIIGGNVWLTKSVPANSIVYHKPEIEVKERELA</sequence>
<dbReference type="Gene3D" id="1.10.3130.10">
    <property type="entry name" value="serine acetyltransferase, domain 1"/>
    <property type="match status" value="1"/>
</dbReference>
<reference evidence="4 5" key="1">
    <citation type="submission" date="2018-05" db="EMBL/GenBank/DDBJ databases">
        <title>Complete genome sequence of Arcticibacterium luteifluviistationis SM1504T, a cytophagaceae bacterium isolated from Arctic surface seawater.</title>
        <authorList>
            <person name="Li Y."/>
            <person name="Qin Q.-L."/>
        </authorList>
    </citation>
    <scope>NUCLEOTIDE SEQUENCE [LARGE SCALE GENOMIC DNA]</scope>
    <source>
        <strain evidence="4 5">SM1504</strain>
    </source>
</reference>
<dbReference type="RefSeq" id="WP_111374033.1">
    <property type="nucleotide sequence ID" value="NZ_CP029480.1"/>
</dbReference>
<name>A0A2Z4GHD3_9BACT</name>